<feature type="region of interest" description="Disordered" evidence="3">
    <location>
        <begin position="346"/>
        <end position="371"/>
    </location>
</feature>
<evidence type="ECO:0000256" key="2">
    <source>
        <dbReference type="ARBA" id="ARBA00023204"/>
    </source>
</evidence>
<dbReference type="GO" id="GO:0032993">
    <property type="term" value="C:protein-DNA complex"/>
    <property type="evidence" value="ECO:0007669"/>
    <property type="project" value="TreeGrafter"/>
</dbReference>
<dbReference type="GO" id="GO:0006285">
    <property type="term" value="P:base-excision repair, AP site formation"/>
    <property type="evidence" value="ECO:0007669"/>
    <property type="project" value="TreeGrafter"/>
</dbReference>
<feature type="compositionally biased region" description="Low complexity" evidence="3">
    <location>
        <begin position="346"/>
        <end position="359"/>
    </location>
</feature>
<evidence type="ECO:0000256" key="3">
    <source>
        <dbReference type="SAM" id="MobiDB-lite"/>
    </source>
</evidence>
<comment type="caution">
    <text evidence="5">The sequence shown here is derived from an EMBL/GenBank/DDBJ whole genome shotgun (WGS) entry which is preliminary data.</text>
</comment>
<dbReference type="EMBL" id="JAGRRH010000016">
    <property type="protein sequence ID" value="KAG7355164.1"/>
    <property type="molecule type" value="Genomic_DNA"/>
</dbReference>
<dbReference type="InterPro" id="IPR051912">
    <property type="entry name" value="Alkylbase_DNA_Glycosylase/TA"/>
</dbReference>
<evidence type="ECO:0000259" key="4">
    <source>
        <dbReference type="SMART" id="SM00478"/>
    </source>
</evidence>
<dbReference type="GO" id="GO:0005634">
    <property type="term" value="C:nucleus"/>
    <property type="evidence" value="ECO:0007669"/>
    <property type="project" value="TreeGrafter"/>
</dbReference>
<keyword evidence="6" id="KW-1185">Reference proteome</keyword>
<dbReference type="InterPro" id="IPR003265">
    <property type="entry name" value="HhH-GPD_domain"/>
</dbReference>
<sequence length="371" mass="41243">MSTIGQKRRLVATVDDDKLQEVVDRIFERSSSCISTRTKSGWCLREGLTHIMTVDNGRMVPIIQKHGLPLIYETTTTSSIQRKTTTTCRHSVKEDKEVPTTDSSINENLDQWQKNQPQNCFQSLCRIIAGQQLAGAAAKTVWNRLQEATGHNLTPTTVLHLAEQGMEVHLQKPAGLSAAKARSIVALAKAFQKETSSDNKNTVNDKIDIPNLSDEFLTTEPDVQVRETLLRVKGVGPWSCDMFMMFYLERPDILPVGDLGVRKGIAKLFQLRGNAKGGSLCPKKDRQLIETTLAPYRPYQSLVAYYMWRVADTKDVYNVDAALVDHINPKAKKRVIASPNNAKHLASSASAAATTTPNSRRSRTITKQVTP</sequence>
<dbReference type="GO" id="GO:0043916">
    <property type="term" value="F:DNA-7-methylguanine glycosylase activity"/>
    <property type="evidence" value="ECO:0007669"/>
    <property type="project" value="TreeGrafter"/>
</dbReference>
<gene>
    <name evidence="5" type="ORF">IV203_004520</name>
</gene>
<dbReference type="AlphaFoldDB" id="A0A9K3L4J1"/>
<keyword evidence="1" id="KW-0227">DNA damage</keyword>
<dbReference type="PANTHER" id="PTHR43003:SF5">
    <property type="entry name" value="DNA-3-METHYLADENINE GLYCOSYLASE"/>
    <property type="match status" value="1"/>
</dbReference>
<organism evidence="5 6">
    <name type="scientific">Nitzschia inconspicua</name>
    <dbReference type="NCBI Taxonomy" id="303405"/>
    <lineage>
        <taxon>Eukaryota</taxon>
        <taxon>Sar</taxon>
        <taxon>Stramenopiles</taxon>
        <taxon>Ochrophyta</taxon>
        <taxon>Bacillariophyta</taxon>
        <taxon>Bacillariophyceae</taxon>
        <taxon>Bacillariophycidae</taxon>
        <taxon>Bacillariales</taxon>
        <taxon>Bacillariaceae</taxon>
        <taxon>Nitzschia</taxon>
    </lineage>
</organism>
<dbReference type="SMART" id="SM00478">
    <property type="entry name" value="ENDO3c"/>
    <property type="match status" value="1"/>
</dbReference>
<dbReference type="PANTHER" id="PTHR43003">
    <property type="entry name" value="DNA-3-METHYLADENINE GLYCOSYLASE"/>
    <property type="match status" value="1"/>
</dbReference>
<protein>
    <submittedName>
        <fullName evidence="5">DNA-3-methyladenine glycosylase II</fullName>
    </submittedName>
</protein>
<evidence type="ECO:0000313" key="5">
    <source>
        <dbReference type="EMBL" id="KAG7355164.1"/>
    </source>
</evidence>
<reference evidence="5" key="1">
    <citation type="journal article" date="2021" name="Sci. Rep.">
        <title>Diploid genomic architecture of Nitzschia inconspicua, an elite biomass production diatom.</title>
        <authorList>
            <person name="Oliver A."/>
            <person name="Podell S."/>
            <person name="Pinowska A."/>
            <person name="Traller J.C."/>
            <person name="Smith S.R."/>
            <person name="McClure R."/>
            <person name="Beliaev A."/>
            <person name="Bohutskyi P."/>
            <person name="Hill E.A."/>
            <person name="Rabines A."/>
            <person name="Zheng H."/>
            <person name="Allen L.Z."/>
            <person name="Kuo A."/>
            <person name="Grigoriev I.V."/>
            <person name="Allen A.E."/>
            <person name="Hazlebeck D."/>
            <person name="Allen E.E."/>
        </authorList>
    </citation>
    <scope>NUCLEOTIDE SEQUENCE</scope>
    <source>
        <strain evidence="5">Hildebrandi</strain>
    </source>
</reference>
<evidence type="ECO:0000256" key="1">
    <source>
        <dbReference type="ARBA" id="ARBA00022763"/>
    </source>
</evidence>
<dbReference type="CDD" id="cd00056">
    <property type="entry name" value="ENDO3c"/>
    <property type="match status" value="1"/>
</dbReference>
<dbReference type="GO" id="GO:0008725">
    <property type="term" value="F:DNA-3-methyladenine glycosylase activity"/>
    <property type="evidence" value="ECO:0007669"/>
    <property type="project" value="TreeGrafter"/>
</dbReference>
<dbReference type="Proteomes" id="UP000693970">
    <property type="component" value="Unassembled WGS sequence"/>
</dbReference>
<dbReference type="Pfam" id="PF00730">
    <property type="entry name" value="HhH-GPD"/>
    <property type="match status" value="1"/>
</dbReference>
<dbReference type="OrthoDB" id="415889at2759"/>
<evidence type="ECO:0000313" key="6">
    <source>
        <dbReference type="Proteomes" id="UP000693970"/>
    </source>
</evidence>
<accession>A0A9K3L4J1</accession>
<name>A0A9K3L4J1_9STRA</name>
<feature type="domain" description="HhH-GPD" evidence="4">
    <location>
        <begin position="129"/>
        <end position="312"/>
    </location>
</feature>
<dbReference type="GO" id="GO:0006307">
    <property type="term" value="P:DNA alkylation repair"/>
    <property type="evidence" value="ECO:0007669"/>
    <property type="project" value="TreeGrafter"/>
</dbReference>
<proteinExistence type="predicted"/>
<dbReference type="GO" id="GO:0032131">
    <property type="term" value="F:alkylated DNA binding"/>
    <property type="evidence" value="ECO:0007669"/>
    <property type="project" value="TreeGrafter"/>
</dbReference>
<reference evidence="5" key="2">
    <citation type="submission" date="2021-04" db="EMBL/GenBank/DDBJ databases">
        <authorList>
            <person name="Podell S."/>
        </authorList>
    </citation>
    <scope>NUCLEOTIDE SEQUENCE</scope>
    <source>
        <strain evidence="5">Hildebrandi</strain>
    </source>
</reference>
<keyword evidence="2" id="KW-0234">DNA repair</keyword>